<name>A2E852_TRIV3</name>
<dbReference type="Pfam" id="PF18907">
    <property type="entry name" value="DUF5662"/>
    <property type="match status" value="1"/>
</dbReference>
<reference evidence="1" key="2">
    <citation type="journal article" date="2007" name="Science">
        <title>Draft genome sequence of the sexually transmitted pathogen Trichomonas vaginalis.</title>
        <authorList>
            <person name="Carlton J.M."/>
            <person name="Hirt R.P."/>
            <person name="Silva J.C."/>
            <person name="Delcher A.L."/>
            <person name="Schatz M."/>
            <person name="Zhao Q."/>
            <person name="Wortman J.R."/>
            <person name="Bidwell S.L."/>
            <person name="Alsmark U.C.M."/>
            <person name="Besteiro S."/>
            <person name="Sicheritz-Ponten T."/>
            <person name="Noel C.J."/>
            <person name="Dacks J.B."/>
            <person name="Foster P.G."/>
            <person name="Simillion C."/>
            <person name="Van de Peer Y."/>
            <person name="Miranda-Saavedra D."/>
            <person name="Barton G.J."/>
            <person name="Westrop G.D."/>
            <person name="Mueller S."/>
            <person name="Dessi D."/>
            <person name="Fiori P.L."/>
            <person name="Ren Q."/>
            <person name="Paulsen I."/>
            <person name="Zhang H."/>
            <person name="Bastida-Corcuera F.D."/>
            <person name="Simoes-Barbosa A."/>
            <person name="Brown M.T."/>
            <person name="Hayes R.D."/>
            <person name="Mukherjee M."/>
            <person name="Okumura C.Y."/>
            <person name="Schneider R."/>
            <person name="Smith A.J."/>
            <person name="Vanacova S."/>
            <person name="Villalvazo M."/>
            <person name="Haas B.J."/>
            <person name="Pertea M."/>
            <person name="Feldblyum T.V."/>
            <person name="Utterback T.R."/>
            <person name="Shu C.L."/>
            <person name="Osoegawa K."/>
            <person name="de Jong P.J."/>
            <person name="Hrdy I."/>
            <person name="Horvathova L."/>
            <person name="Zubacova Z."/>
            <person name="Dolezal P."/>
            <person name="Malik S.B."/>
            <person name="Logsdon J.M. Jr."/>
            <person name="Henze K."/>
            <person name="Gupta A."/>
            <person name="Wang C.C."/>
            <person name="Dunne R.L."/>
            <person name="Upcroft J.A."/>
            <person name="Upcroft P."/>
            <person name="White O."/>
            <person name="Salzberg S.L."/>
            <person name="Tang P."/>
            <person name="Chiu C.-H."/>
            <person name="Lee Y.-S."/>
            <person name="Embley T.M."/>
            <person name="Coombs G.H."/>
            <person name="Mottram J.C."/>
            <person name="Tachezy J."/>
            <person name="Fraser-Liggett C.M."/>
            <person name="Johnson P.J."/>
        </authorList>
    </citation>
    <scope>NUCLEOTIDE SEQUENCE [LARGE SCALE GENOMIC DNA]</scope>
    <source>
        <strain evidence="1">G3</strain>
    </source>
</reference>
<sequence>MTNFISKMKEQKENEYREYIKEHVNNVITVFNKLKELNLIPNEIIDQLEINVHKHDESKYSPEEFDAYRRRFFPVNEAEKKASFYDFNLAWEHHKKCNPHHSESPMWYDERTKTAKPMDPLYAFELICDWQAMSIKFNNRCIDFYHKYPKYKLHQDTRNLIEPIIMKLDSVF</sequence>
<dbReference type="InParanoid" id="A2E852"/>
<protein>
    <submittedName>
        <fullName evidence="1">Uncharacterized protein</fullName>
    </submittedName>
</protein>
<evidence type="ECO:0000313" key="2">
    <source>
        <dbReference type="Proteomes" id="UP000001542"/>
    </source>
</evidence>
<proteinExistence type="predicted"/>
<dbReference type="VEuPathDB" id="TrichDB:TVAGG3_0852680"/>
<dbReference type="InterPro" id="IPR043721">
    <property type="entry name" value="DUF5662"/>
</dbReference>
<dbReference type="EMBL" id="DS113324">
    <property type="protein sequence ID" value="EAY11170.1"/>
    <property type="molecule type" value="Genomic_DNA"/>
</dbReference>
<dbReference type="AlphaFoldDB" id="A2E852"/>
<dbReference type="OrthoDB" id="10557412at2759"/>
<dbReference type="SMR" id="A2E852"/>
<dbReference type="Proteomes" id="UP000001542">
    <property type="component" value="Unassembled WGS sequence"/>
</dbReference>
<reference evidence="1" key="1">
    <citation type="submission" date="2006-10" db="EMBL/GenBank/DDBJ databases">
        <authorList>
            <person name="Amadeo P."/>
            <person name="Zhao Q."/>
            <person name="Wortman J."/>
            <person name="Fraser-Liggett C."/>
            <person name="Carlton J."/>
        </authorList>
    </citation>
    <scope>NUCLEOTIDE SEQUENCE</scope>
    <source>
        <strain evidence="1">G3</strain>
    </source>
</reference>
<dbReference type="VEuPathDB" id="TrichDB:TVAG_498640"/>
<dbReference type="RefSeq" id="XP_001323393.1">
    <property type="nucleotide sequence ID" value="XM_001323358.1"/>
</dbReference>
<organism evidence="1 2">
    <name type="scientific">Trichomonas vaginalis (strain ATCC PRA-98 / G3)</name>
    <dbReference type="NCBI Taxonomy" id="412133"/>
    <lineage>
        <taxon>Eukaryota</taxon>
        <taxon>Metamonada</taxon>
        <taxon>Parabasalia</taxon>
        <taxon>Trichomonadida</taxon>
        <taxon>Trichomonadidae</taxon>
        <taxon>Trichomonas</taxon>
    </lineage>
</organism>
<evidence type="ECO:0000313" key="1">
    <source>
        <dbReference type="EMBL" id="EAY11170.1"/>
    </source>
</evidence>
<keyword evidence="2" id="KW-1185">Reference proteome</keyword>
<gene>
    <name evidence="1" type="ORF">TVAG_498640</name>
</gene>
<dbReference type="KEGG" id="tva:4769122"/>
<accession>A2E852</accession>